<dbReference type="InterPro" id="IPR043128">
    <property type="entry name" value="Rev_trsase/Diguanyl_cyclase"/>
</dbReference>
<feature type="transmembrane region" description="Helical" evidence="2">
    <location>
        <begin position="240"/>
        <end position="266"/>
    </location>
</feature>
<proteinExistence type="predicted"/>
<feature type="transmembrane region" description="Helical" evidence="2">
    <location>
        <begin position="144"/>
        <end position="161"/>
    </location>
</feature>
<evidence type="ECO:0000256" key="1">
    <source>
        <dbReference type="SAM" id="MobiDB-lite"/>
    </source>
</evidence>
<dbReference type="Proteomes" id="UP000064912">
    <property type="component" value="Chromosome"/>
</dbReference>
<protein>
    <submittedName>
        <fullName evidence="3">Diguanylate cyclase domain protein</fullName>
    </submittedName>
</protein>
<keyword evidence="2" id="KW-1133">Transmembrane helix</keyword>
<organism evidence="3 4">
    <name type="scientific">Rhodovulum sulfidophilum</name>
    <name type="common">Rhodobacter sulfidophilus</name>
    <dbReference type="NCBI Taxonomy" id="35806"/>
    <lineage>
        <taxon>Bacteria</taxon>
        <taxon>Pseudomonadati</taxon>
        <taxon>Pseudomonadota</taxon>
        <taxon>Alphaproteobacteria</taxon>
        <taxon>Rhodobacterales</taxon>
        <taxon>Paracoccaceae</taxon>
        <taxon>Rhodovulum</taxon>
    </lineage>
</organism>
<feature type="transmembrane region" description="Helical" evidence="2">
    <location>
        <begin position="214"/>
        <end position="234"/>
    </location>
</feature>
<evidence type="ECO:0000313" key="3">
    <source>
        <dbReference type="EMBL" id="BAQ69119.1"/>
    </source>
</evidence>
<dbReference type="SUPFAM" id="SSF55073">
    <property type="entry name" value="Nucleotide cyclase"/>
    <property type="match status" value="1"/>
</dbReference>
<keyword evidence="2" id="KW-0472">Membrane</keyword>
<gene>
    <name evidence="3" type="ORF">NHU_01964</name>
</gene>
<dbReference type="AlphaFoldDB" id="A0A0D6B352"/>
<dbReference type="KEGG" id="rsu:NHU_01964"/>
<feature type="transmembrane region" description="Helical" evidence="2">
    <location>
        <begin position="73"/>
        <end position="93"/>
    </location>
</feature>
<name>A0A0D6B352_RHOSU</name>
<dbReference type="Gene3D" id="3.30.70.270">
    <property type="match status" value="1"/>
</dbReference>
<feature type="transmembrane region" description="Helical" evidence="2">
    <location>
        <begin position="118"/>
        <end position="137"/>
    </location>
</feature>
<feature type="transmembrane region" description="Helical" evidence="2">
    <location>
        <begin position="21"/>
        <end position="42"/>
    </location>
</feature>
<evidence type="ECO:0000313" key="4">
    <source>
        <dbReference type="Proteomes" id="UP000064912"/>
    </source>
</evidence>
<dbReference type="PATRIC" id="fig|35806.4.peg.2023"/>
<reference evidence="3 4" key="1">
    <citation type="submission" date="2015-02" db="EMBL/GenBank/DDBJ databases">
        <title>Genome sequene of Rhodovulum sulfidophilum DSM 2351.</title>
        <authorList>
            <person name="Nagao N."/>
        </authorList>
    </citation>
    <scope>NUCLEOTIDE SEQUENCE [LARGE SCALE GENOMIC DNA]</scope>
    <source>
        <strain evidence="3 4">DSM 2351</strain>
    </source>
</reference>
<dbReference type="EMBL" id="AP014800">
    <property type="protein sequence ID" value="BAQ69119.1"/>
    <property type="molecule type" value="Genomic_DNA"/>
</dbReference>
<feature type="transmembrane region" description="Helical" evidence="2">
    <location>
        <begin position="173"/>
        <end position="193"/>
    </location>
</feature>
<feature type="transmembrane region" description="Helical" evidence="2">
    <location>
        <begin position="48"/>
        <end position="66"/>
    </location>
</feature>
<feature type="region of interest" description="Disordered" evidence="1">
    <location>
        <begin position="425"/>
        <end position="449"/>
    </location>
</feature>
<sequence>MTVFTPTASPAQPPLPQALRLLCLALLVTAVFGALHYIMVAPSRHVPALHPAGAFGFVLFALSVLLRGSKAWGLRLWTAVGGGVALLAGLRLIDGLLPGGPYLSGAFPLWPGRSPGPAALDLSTTYAIMTLHLCLALQPFHRGAAMAVLVAAWTGIWWSAMTDLFEAAIWGRPVSAFSLSCMGLAGLAMTHILRAEWLLRPLFSRERHGSRMRILLVLALIGPWLVGIATLHAVPETVSARLLIAPLLGLFGLAQLALVLTVGALLERAARADARAELFDPVAGRASKFRPDRDLLDGKGPVGVILCAPRAGVNGADPEADERAMRSALQRTVRHVRAEDNIGRWRRHMLMVVAHVPSEADLARIGERLERKLRPQPDLPVAAIGISMSAFDEPNLEAALQRAESALYVAERRGGGTLVRVSDLAETGQGAEARNTPPVTWEGRRGPPK</sequence>
<accession>A0A0D6B352</accession>
<keyword evidence="2" id="KW-0812">Transmembrane</keyword>
<dbReference type="InterPro" id="IPR029787">
    <property type="entry name" value="Nucleotide_cyclase"/>
</dbReference>
<evidence type="ECO:0000256" key="2">
    <source>
        <dbReference type="SAM" id="Phobius"/>
    </source>
</evidence>